<organism evidence="1 2">
    <name type="scientific">Aspergillus ibericus CBS 121593</name>
    <dbReference type="NCBI Taxonomy" id="1448316"/>
    <lineage>
        <taxon>Eukaryota</taxon>
        <taxon>Fungi</taxon>
        <taxon>Dikarya</taxon>
        <taxon>Ascomycota</taxon>
        <taxon>Pezizomycotina</taxon>
        <taxon>Eurotiomycetes</taxon>
        <taxon>Eurotiomycetidae</taxon>
        <taxon>Eurotiales</taxon>
        <taxon>Aspergillaceae</taxon>
        <taxon>Aspergillus</taxon>
        <taxon>Aspergillus subgen. Circumdati</taxon>
    </lineage>
</organism>
<evidence type="ECO:0000313" key="1">
    <source>
        <dbReference type="EMBL" id="RAK99968.1"/>
    </source>
</evidence>
<dbReference type="GeneID" id="37226389"/>
<accession>A0A395GY28</accession>
<dbReference type="VEuPathDB" id="FungiDB:BO80DRAFT_445984"/>
<dbReference type="Proteomes" id="UP000249402">
    <property type="component" value="Unassembled WGS sequence"/>
</dbReference>
<sequence length="167" mass="18824">MYDTLFSIRDIAQGPMVRVDQGGLLEPVTAREMLEQAVDSATEDWGMKIALGDFTKSDLETYFGRGKLDLILLTVLSDFLASFDNDQHPALRRSEELNMQYETKLEGSVYGPFVKVHLDGRTDYTVFHGPPADFKANFVYVEAKREGTVSCGEYELLSAMALVQRKR</sequence>
<name>A0A395GY28_9EURO</name>
<dbReference type="OrthoDB" id="2103397at2759"/>
<dbReference type="RefSeq" id="XP_025574296.1">
    <property type="nucleotide sequence ID" value="XM_025721524.1"/>
</dbReference>
<dbReference type="EMBL" id="KZ824443">
    <property type="protein sequence ID" value="RAK99968.1"/>
    <property type="molecule type" value="Genomic_DNA"/>
</dbReference>
<protein>
    <submittedName>
        <fullName evidence="1">Uncharacterized protein</fullName>
    </submittedName>
</protein>
<reference evidence="1 2" key="1">
    <citation type="submission" date="2018-02" db="EMBL/GenBank/DDBJ databases">
        <title>The genomes of Aspergillus section Nigri reveals drivers in fungal speciation.</title>
        <authorList>
            <consortium name="DOE Joint Genome Institute"/>
            <person name="Vesth T.C."/>
            <person name="Nybo J."/>
            <person name="Theobald S."/>
            <person name="Brandl J."/>
            <person name="Frisvad J.C."/>
            <person name="Nielsen K.F."/>
            <person name="Lyhne E.K."/>
            <person name="Kogle M.E."/>
            <person name="Kuo A."/>
            <person name="Riley R."/>
            <person name="Clum A."/>
            <person name="Nolan M."/>
            <person name="Lipzen A."/>
            <person name="Salamov A."/>
            <person name="Henrissat B."/>
            <person name="Wiebenga A."/>
            <person name="De vries R.P."/>
            <person name="Grigoriev I.V."/>
            <person name="Mortensen U.H."/>
            <person name="Andersen M.R."/>
            <person name="Baker S.E."/>
        </authorList>
    </citation>
    <scope>NUCLEOTIDE SEQUENCE [LARGE SCALE GENOMIC DNA]</scope>
    <source>
        <strain evidence="1 2">CBS 121593</strain>
    </source>
</reference>
<evidence type="ECO:0000313" key="2">
    <source>
        <dbReference type="Proteomes" id="UP000249402"/>
    </source>
</evidence>
<dbReference type="AlphaFoldDB" id="A0A395GY28"/>
<gene>
    <name evidence="1" type="ORF">BO80DRAFT_445984</name>
</gene>
<keyword evidence="2" id="KW-1185">Reference proteome</keyword>
<dbReference type="STRING" id="1448316.A0A395GY28"/>
<proteinExistence type="predicted"/>